<dbReference type="PANTHER" id="PTHR30483">
    <property type="entry name" value="LEUCINE-SPECIFIC-BINDING PROTEIN"/>
    <property type="match status" value="1"/>
</dbReference>
<feature type="domain" description="Leucine-binding protein" evidence="6">
    <location>
        <begin position="26"/>
        <end position="363"/>
    </location>
</feature>
<evidence type="ECO:0000256" key="2">
    <source>
        <dbReference type="ARBA" id="ARBA00022448"/>
    </source>
</evidence>
<sequence>MFKQIVMAAASSMALMNAASALADEPVSIGFTATLTGDFASYGVDVRKGLDLGIAEVNAQGGPQLVLKVIDDHGQPNDGVLAAGQFCEDAKVSAVVGYTFSSVALAAAPILKKCKMPVVASAVTSPELTGVNKYFRRVILTDASQGAKMGNYVAHQMGARQVYVLYQQDDYGMGVSKAFKEAFTAAGGKIAGESSYNLGTKDFRTILARLKATNPDAIFIGGFYTEAAMIASQGKDIGLTAKLIGTDGALSPQLMQLSGNAAEGMTLYGMFDPGSAPSPQTAEFVKAYKEKYHQDPNEWAALGYDTALSIGAGAKAAKQKGEVNRETMNTALANIKNLPGATGNISFQPDGDRAGSLYYFTVRGGKFVLAGKQ</sequence>
<dbReference type="InterPro" id="IPR000709">
    <property type="entry name" value="Leu_Ile_Val-bd"/>
</dbReference>
<proteinExistence type="inferred from homology"/>
<evidence type="ECO:0000256" key="3">
    <source>
        <dbReference type="ARBA" id="ARBA00022729"/>
    </source>
</evidence>
<protein>
    <submittedName>
        <fullName evidence="7">Extracellular ligand-binding receptor</fullName>
    </submittedName>
</protein>
<dbReference type="Proteomes" id="UP000054911">
    <property type="component" value="Unassembled WGS sequence"/>
</dbReference>
<dbReference type="Gene3D" id="3.40.50.2300">
    <property type="match status" value="2"/>
</dbReference>
<feature type="signal peptide" evidence="5">
    <location>
        <begin position="1"/>
        <end position="23"/>
    </location>
</feature>
<accession>A0A158E4J2</accession>
<dbReference type="GO" id="GO:0006865">
    <property type="term" value="P:amino acid transport"/>
    <property type="evidence" value="ECO:0007669"/>
    <property type="project" value="UniProtKB-KW"/>
</dbReference>
<evidence type="ECO:0000313" key="8">
    <source>
        <dbReference type="Proteomes" id="UP000054911"/>
    </source>
</evidence>
<keyword evidence="2" id="KW-0813">Transport</keyword>
<evidence type="ECO:0000256" key="5">
    <source>
        <dbReference type="SAM" id="SignalP"/>
    </source>
</evidence>
<dbReference type="EMBL" id="FCOE02000069">
    <property type="protein sequence ID" value="SAL01724.1"/>
    <property type="molecule type" value="Genomic_DNA"/>
</dbReference>
<comment type="similarity">
    <text evidence="1">Belongs to the leucine-binding protein family.</text>
</comment>
<gene>
    <name evidence="7" type="ORF">AWB80_08189</name>
</gene>
<evidence type="ECO:0000313" key="7">
    <source>
        <dbReference type="EMBL" id="SAL01724.1"/>
    </source>
</evidence>
<dbReference type="InterPro" id="IPR051010">
    <property type="entry name" value="BCAA_transport"/>
</dbReference>
<dbReference type="InterPro" id="IPR028082">
    <property type="entry name" value="Peripla_BP_I"/>
</dbReference>
<dbReference type="STRING" id="1777141.AWB80_08189"/>
<keyword evidence="8" id="KW-1185">Reference proteome</keyword>
<feature type="chain" id="PRO_5007624853" evidence="5">
    <location>
        <begin position="24"/>
        <end position="373"/>
    </location>
</feature>
<reference evidence="7" key="1">
    <citation type="submission" date="2016-01" db="EMBL/GenBank/DDBJ databases">
        <authorList>
            <person name="Peeters C."/>
        </authorList>
    </citation>
    <scope>NUCLEOTIDE SEQUENCE [LARGE SCALE GENOMIC DNA]</scope>
    <source>
        <strain evidence="7">LMG 29323</strain>
    </source>
</reference>
<comment type="caution">
    <text evidence="7">The sequence shown here is derived from an EMBL/GenBank/DDBJ whole genome shotgun (WGS) entry which is preliminary data.</text>
</comment>
<dbReference type="PRINTS" id="PR00337">
    <property type="entry name" value="LEUILEVALBP"/>
</dbReference>
<dbReference type="CDD" id="cd06347">
    <property type="entry name" value="PBP1_ABC_LivK_ligand_binding-like"/>
    <property type="match status" value="1"/>
</dbReference>
<dbReference type="Pfam" id="PF13458">
    <property type="entry name" value="Peripla_BP_6"/>
    <property type="match status" value="1"/>
</dbReference>
<name>A0A158E4J2_9BURK</name>
<dbReference type="SUPFAM" id="SSF53822">
    <property type="entry name" value="Periplasmic binding protein-like I"/>
    <property type="match status" value="1"/>
</dbReference>
<evidence type="ECO:0000256" key="4">
    <source>
        <dbReference type="ARBA" id="ARBA00022970"/>
    </source>
</evidence>
<organism evidence="7 8">
    <name type="scientific">Caballeronia pedi</name>
    <dbReference type="NCBI Taxonomy" id="1777141"/>
    <lineage>
        <taxon>Bacteria</taxon>
        <taxon>Pseudomonadati</taxon>
        <taxon>Pseudomonadota</taxon>
        <taxon>Betaproteobacteria</taxon>
        <taxon>Burkholderiales</taxon>
        <taxon>Burkholderiaceae</taxon>
        <taxon>Caballeronia</taxon>
    </lineage>
</organism>
<evidence type="ECO:0000259" key="6">
    <source>
        <dbReference type="Pfam" id="PF13458"/>
    </source>
</evidence>
<dbReference type="PANTHER" id="PTHR30483:SF6">
    <property type="entry name" value="PERIPLASMIC BINDING PROTEIN OF ABC TRANSPORTER FOR NATURAL AMINO ACIDS"/>
    <property type="match status" value="1"/>
</dbReference>
<evidence type="ECO:0000256" key="1">
    <source>
        <dbReference type="ARBA" id="ARBA00010062"/>
    </source>
</evidence>
<keyword evidence="3 5" id="KW-0732">Signal</keyword>
<keyword evidence="7" id="KW-0675">Receptor</keyword>
<dbReference type="OrthoDB" id="9783240at2"/>
<keyword evidence="4" id="KW-0029">Amino-acid transport</keyword>
<dbReference type="AlphaFoldDB" id="A0A158E4J2"/>
<dbReference type="InterPro" id="IPR028081">
    <property type="entry name" value="Leu-bd"/>
</dbReference>